<protein>
    <recommendedName>
        <fullName evidence="5">Putative nuclease HARBI1</fullName>
    </recommendedName>
    <alternativeName>
        <fullName evidence="11">Harbinger transposase-derived nuclease</fullName>
    </alternativeName>
</protein>
<gene>
    <name evidence="14" type="ORF">ACEWY4_010421</name>
</gene>
<dbReference type="GO" id="GO:0004518">
    <property type="term" value="F:nuclease activity"/>
    <property type="evidence" value="ECO:0007669"/>
    <property type="project" value="UniProtKB-KW"/>
</dbReference>
<organism evidence="14 15">
    <name type="scientific">Coilia grayii</name>
    <name type="common">Gray's grenadier anchovy</name>
    <dbReference type="NCBI Taxonomy" id="363190"/>
    <lineage>
        <taxon>Eukaryota</taxon>
        <taxon>Metazoa</taxon>
        <taxon>Chordata</taxon>
        <taxon>Craniata</taxon>
        <taxon>Vertebrata</taxon>
        <taxon>Euteleostomi</taxon>
        <taxon>Actinopterygii</taxon>
        <taxon>Neopterygii</taxon>
        <taxon>Teleostei</taxon>
        <taxon>Clupei</taxon>
        <taxon>Clupeiformes</taxon>
        <taxon>Clupeoidei</taxon>
        <taxon>Engraulidae</taxon>
        <taxon>Coilinae</taxon>
        <taxon>Coilia</taxon>
    </lineage>
</organism>
<proteinExistence type="inferred from homology"/>
<evidence type="ECO:0000256" key="8">
    <source>
        <dbReference type="ARBA" id="ARBA00022723"/>
    </source>
</evidence>
<dbReference type="InterPro" id="IPR026103">
    <property type="entry name" value="HARBI1_animal"/>
</dbReference>
<evidence type="ECO:0000256" key="9">
    <source>
        <dbReference type="ARBA" id="ARBA00022801"/>
    </source>
</evidence>
<keyword evidence="6" id="KW-0963">Cytoplasm</keyword>
<accession>A0ABD1K1V2</accession>
<sequence length="297" mass="33165">MELCDTLEPQLQRETRRSNAIPVSIQVLSTLAFLATGSFQREIGDRSGVSQPSLTRIMPLVLRAINSLAGRYIQFPYNDAQQTVIKMAFYGIAEFPNMVGAIDCTHVRLKPPSVDDYAYINRKNFHSLNVQIICDAQMAILNMVAWWPGGTHDSFIFQNSMVGTQLQGGALRGKSHLIGDKGYPLTEYLITPLAHPQTEQERRFNRSHIHTRAIVERCIGLLKGRWLCLGAAGGSLLYTPEKVCNIIIACGVLHNIAQKNGVPCDHVHQENPIPRDAWPVPAQATAVRRGEELIRRF</sequence>
<keyword evidence="9" id="KW-0378">Hydrolase</keyword>
<reference evidence="14 15" key="1">
    <citation type="submission" date="2024-09" db="EMBL/GenBank/DDBJ databases">
        <title>A chromosome-level genome assembly of Gray's grenadier anchovy, Coilia grayii.</title>
        <authorList>
            <person name="Fu Z."/>
        </authorList>
    </citation>
    <scope>NUCLEOTIDE SEQUENCE [LARGE SCALE GENOMIC DNA]</scope>
    <source>
        <strain evidence="14">G4</strain>
        <tissue evidence="14">Muscle</tissue>
    </source>
</reference>
<evidence type="ECO:0000313" key="14">
    <source>
        <dbReference type="EMBL" id="KAL2093109.1"/>
    </source>
</evidence>
<evidence type="ECO:0000313" key="15">
    <source>
        <dbReference type="Proteomes" id="UP001591681"/>
    </source>
</evidence>
<comment type="cofactor">
    <cofactor evidence="1">
        <name>a divalent metal cation</name>
        <dbReference type="ChEBI" id="CHEBI:60240"/>
    </cofactor>
</comment>
<evidence type="ECO:0000256" key="12">
    <source>
        <dbReference type="ARBA" id="ARBA00045850"/>
    </source>
</evidence>
<keyword evidence="8" id="KW-0479">Metal-binding</keyword>
<dbReference type="InterPro" id="IPR045249">
    <property type="entry name" value="HARBI1-like"/>
</dbReference>
<keyword evidence="10" id="KW-0539">Nucleus</keyword>
<dbReference type="AlphaFoldDB" id="A0ABD1K1V2"/>
<keyword evidence="7" id="KW-0540">Nuclease</keyword>
<dbReference type="PANTHER" id="PTHR22930:SF267">
    <property type="entry name" value="NUCLEASE HARBI1-RELATED"/>
    <property type="match status" value="1"/>
</dbReference>
<comment type="similarity">
    <text evidence="4">Belongs to the HARBI1 family.</text>
</comment>
<dbReference type="GO" id="GO:0016787">
    <property type="term" value="F:hydrolase activity"/>
    <property type="evidence" value="ECO:0007669"/>
    <property type="project" value="UniProtKB-KW"/>
</dbReference>
<evidence type="ECO:0000256" key="3">
    <source>
        <dbReference type="ARBA" id="ARBA00004496"/>
    </source>
</evidence>
<evidence type="ECO:0000256" key="10">
    <source>
        <dbReference type="ARBA" id="ARBA00023242"/>
    </source>
</evidence>
<dbReference type="Proteomes" id="UP001591681">
    <property type="component" value="Unassembled WGS sequence"/>
</dbReference>
<name>A0ABD1K1V2_9TELE</name>
<dbReference type="GO" id="GO:0005737">
    <property type="term" value="C:cytoplasm"/>
    <property type="evidence" value="ECO:0007669"/>
    <property type="project" value="UniProtKB-SubCell"/>
</dbReference>
<dbReference type="EMBL" id="JBHFQA010000009">
    <property type="protein sequence ID" value="KAL2093109.1"/>
    <property type="molecule type" value="Genomic_DNA"/>
</dbReference>
<evidence type="ECO:0000256" key="6">
    <source>
        <dbReference type="ARBA" id="ARBA00022490"/>
    </source>
</evidence>
<comment type="function">
    <text evidence="12">Transposase-derived protein that may have nuclease activity. Does not have transposase activity.</text>
</comment>
<dbReference type="GO" id="GO:0046872">
    <property type="term" value="F:metal ion binding"/>
    <property type="evidence" value="ECO:0007669"/>
    <property type="project" value="UniProtKB-KW"/>
</dbReference>
<evidence type="ECO:0000256" key="7">
    <source>
        <dbReference type="ARBA" id="ARBA00022722"/>
    </source>
</evidence>
<dbReference type="GO" id="GO:0005634">
    <property type="term" value="C:nucleus"/>
    <property type="evidence" value="ECO:0007669"/>
    <property type="project" value="UniProtKB-SubCell"/>
</dbReference>
<feature type="domain" description="DDE Tnp4" evidence="13">
    <location>
        <begin position="102"/>
        <end position="255"/>
    </location>
</feature>
<evidence type="ECO:0000256" key="11">
    <source>
        <dbReference type="ARBA" id="ARBA00030126"/>
    </source>
</evidence>
<keyword evidence="15" id="KW-1185">Reference proteome</keyword>
<evidence type="ECO:0000256" key="5">
    <source>
        <dbReference type="ARBA" id="ARBA00015519"/>
    </source>
</evidence>
<dbReference type="Pfam" id="PF13359">
    <property type="entry name" value="DDE_Tnp_4"/>
    <property type="match status" value="1"/>
</dbReference>
<dbReference type="InterPro" id="IPR027806">
    <property type="entry name" value="HARBI1_dom"/>
</dbReference>
<evidence type="ECO:0000256" key="2">
    <source>
        <dbReference type="ARBA" id="ARBA00004123"/>
    </source>
</evidence>
<comment type="subcellular location">
    <subcellularLocation>
        <location evidence="3">Cytoplasm</location>
    </subcellularLocation>
    <subcellularLocation>
        <location evidence="2">Nucleus</location>
    </subcellularLocation>
</comment>
<evidence type="ECO:0000256" key="4">
    <source>
        <dbReference type="ARBA" id="ARBA00006958"/>
    </source>
</evidence>
<dbReference type="PRINTS" id="PR02086">
    <property type="entry name" value="PUTNUCHARBI1"/>
</dbReference>
<evidence type="ECO:0000256" key="1">
    <source>
        <dbReference type="ARBA" id="ARBA00001968"/>
    </source>
</evidence>
<evidence type="ECO:0000259" key="13">
    <source>
        <dbReference type="Pfam" id="PF13359"/>
    </source>
</evidence>
<dbReference type="PANTHER" id="PTHR22930">
    <property type="match status" value="1"/>
</dbReference>
<comment type="caution">
    <text evidence="14">The sequence shown here is derived from an EMBL/GenBank/DDBJ whole genome shotgun (WGS) entry which is preliminary data.</text>
</comment>